<dbReference type="GO" id="GO:1904047">
    <property type="term" value="F:S-adenosyl-L-methionine binding"/>
    <property type="evidence" value="ECO:0007669"/>
    <property type="project" value="UniProtKB-UniRule"/>
</dbReference>
<dbReference type="InterPro" id="IPR050105">
    <property type="entry name" value="MoCo_biosynth_MoaA/MoaC"/>
</dbReference>
<dbReference type="SFLD" id="SFLDS00029">
    <property type="entry name" value="Radical_SAM"/>
    <property type="match status" value="1"/>
</dbReference>
<keyword evidence="2 10" id="KW-0949">S-adenosyl-L-methionine</keyword>
<dbReference type="KEGG" id="thf:MA03_06625"/>
<reference evidence="12 13" key="1">
    <citation type="journal article" date="2015" name="Stand. Genomic Sci.">
        <title>Complete genome sequence of and proposal of Thermofilum uzonense sp. nov. a novel hyperthermophilic crenarchaeon and emended description of the genus Thermofilum.</title>
        <authorList>
            <person name="Toshchakov S.V."/>
            <person name="Korzhenkov A.A."/>
            <person name="Samarov N.I."/>
            <person name="Mazunin I.O."/>
            <person name="Mozhey O.I."/>
            <person name="Shmyr I.S."/>
            <person name="Derbikova K.S."/>
            <person name="Taranov E.A."/>
            <person name="Dominova I.N."/>
            <person name="Bonch-Osmolovskaya E.A."/>
            <person name="Patrushev M.V."/>
            <person name="Podosokorskaya O.A."/>
            <person name="Kublanov I.V."/>
        </authorList>
    </citation>
    <scope>NUCLEOTIDE SEQUENCE [LARGE SCALE GENOMIC DNA]</scope>
    <source>
        <strain evidence="12 13">1807-2</strain>
    </source>
</reference>
<feature type="binding site" evidence="10">
    <location>
        <position position="249"/>
    </location>
    <ligand>
        <name>[4Fe-4S] cluster</name>
        <dbReference type="ChEBI" id="CHEBI:49883"/>
        <label>2</label>
        <note>4Fe-4S-substrate</note>
    </ligand>
</feature>
<evidence type="ECO:0000256" key="10">
    <source>
        <dbReference type="HAMAP-Rule" id="MF_01225"/>
    </source>
</evidence>
<organism evidence="12 13">
    <name type="scientific">Infirmifilum uzonense</name>
    <dbReference type="NCBI Taxonomy" id="1550241"/>
    <lineage>
        <taxon>Archaea</taxon>
        <taxon>Thermoproteota</taxon>
        <taxon>Thermoprotei</taxon>
        <taxon>Thermofilales</taxon>
        <taxon>Thermofilaceae</taxon>
        <taxon>Infirmifilum</taxon>
    </lineage>
</organism>
<dbReference type="HOGENOM" id="CLU_009273_0_1_2"/>
<dbReference type="InterPro" id="IPR013785">
    <property type="entry name" value="Aldolase_TIM"/>
</dbReference>
<comment type="catalytic activity">
    <reaction evidence="10">
        <text>GTP + AH2 + S-adenosyl-L-methionine = (8S)-3',8-cyclo-7,8-dihydroguanosine 5'-triphosphate + 5'-deoxyadenosine + L-methionine + A + H(+)</text>
        <dbReference type="Rhea" id="RHEA:49576"/>
        <dbReference type="ChEBI" id="CHEBI:13193"/>
        <dbReference type="ChEBI" id="CHEBI:15378"/>
        <dbReference type="ChEBI" id="CHEBI:17319"/>
        <dbReference type="ChEBI" id="CHEBI:17499"/>
        <dbReference type="ChEBI" id="CHEBI:37565"/>
        <dbReference type="ChEBI" id="CHEBI:57844"/>
        <dbReference type="ChEBI" id="CHEBI:59789"/>
        <dbReference type="ChEBI" id="CHEBI:131766"/>
        <dbReference type="EC" id="4.1.99.22"/>
    </reaction>
</comment>
<keyword evidence="6 10" id="KW-0411">Iron-sulfur</keyword>
<evidence type="ECO:0000256" key="4">
    <source>
        <dbReference type="ARBA" id="ARBA00022741"/>
    </source>
</evidence>
<feature type="binding site" evidence="10">
    <location>
        <position position="263"/>
    </location>
    <ligand>
        <name>[4Fe-4S] cluster</name>
        <dbReference type="ChEBI" id="CHEBI:49883"/>
        <label>2</label>
        <note>4Fe-4S-substrate</note>
    </ligand>
</feature>
<dbReference type="SFLD" id="SFLDG01383">
    <property type="entry name" value="cyclic_pyranopterin_phosphate"/>
    <property type="match status" value="1"/>
</dbReference>
<comment type="pathway">
    <text evidence="10">Cofactor biosynthesis; molybdopterin biosynthesis.</text>
</comment>
<dbReference type="NCBIfam" id="NF001199">
    <property type="entry name" value="PRK00164.2-1"/>
    <property type="match status" value="1"/>
</dbReference>
<evidence type="ECO:0000256" key="9">
    <source>
        <dbReference type="ARBA" id="ARBA00023239"/>
    </source>
</evidence>
<dbReference type="NCBIfam" id="TIGR02668">
    <property type="entry name" value="moaA_archaeal"/>
    <property type="match status" value="1"/>
</dbReference>
<dbReference type="RefSeq" id="WP_052884508.1">
    <property type="nucleotide sequence ID" value="NZ_CP009961.1"/>
</dbReference>
<feature type="binding site" evidence="10">
    <location>
        <position position="246"/>
    </location>
    <ligand>
        <name>[4Fe-4S] cluster</name>
        <dbReference type="ChEBI" id="CHEBI:49883"/>
        <label>2</label>
        <note>4Fe-4S-substrate</note>
    </ligand>
</feature>
<dbReference type="InterPro" id="IPR010505">
    <property type="entry name" value="MoaA_twitch"/>
</dbReference>
<gene>
    <name evidence="10" type="primary">moaA</name>
    <name evidence="12" type="ORF">MA03_06625</name>
</gene>
<comment type="cofactor">
    <cofactor evidence="10">
        <name>[4Fe-4S] cluster</name>
        <dbReference type="ChEBI" id="CHEBI:49883"/>
    </cofactor>
    <text evidence="10">Binds 2 [4Fe-4S] clusters. Binds 1 [4Fe-4S] cluster coordinated with 3 cysteines and an exchangeable S-adenosyl-L-methionine and 1 [4Fe-4S] cluster coordinated with 3 cysteines and the GTP-derived substrate.</text>
</comment>
<feature type="binding site" evidence="10">
    <location>
        <position position="116"/>
    </location>
    <ligand>
        <name>S-adenosyl-L-methionine</name>
        <dbReference type="ChEBI" id="CHEBI:59789"/>
    </ligand>
</feature>
<feature type="domain" description="Radical SAM core" evidence="11">
    <location>
        <begin position="5"/>
        <end position="233"/>
    </location>
</feature>
<dbReference type="UniPathway" id="UPA00344"/>
<name>A0A0F7CL88_9CREN</name>
<dbReference type="STRING" id="1550241.MA03_06625"/>
<dbReference type="InterPro" id="IPR006638">
    <property type="entry name" value="Elp3/MiaA/NifB-like_rSAM"/>
</dbReference>
<dbReference type="SMART" id="SM00729">
    <property type="entry name" value="Elp3"/>
    <property type="match status" value="1"/>
</dbReference>
<dbReference type="AlphaFoldDB" id="A0A0F7CL88"/>
<keyword evidence="4 10" id="KW-0547">Nucleotide-binding</keyword>
<proteinExistence type="inferred from homology"/>
<dbReference type="Pfam" id="PF04055">
    <property type="entry name" value="Radical_SAM"/>
    <property type="match status" value="1"/>
</dbReference>
<dbReference type="EMBL" id="CP009961">
    <property type="protein sequence ID" value="AKG38986.1"/>
    <property type="molecule type" value="Genomic_DNA"/>
</dbReference>
<evidence type="ECO:0000313" key="13">
    <source>
        <dbReference type="Proteomes" id="UP000067434"/>
    </source>
</evidence>
<feature type="binding site" evidence="10">
    <location>
        <position position="152"/>
    </location>
    <ligand>
        <name>GTP</name>
        <dbReference type="ChEBI" id="CHEBI:37565"/>
    </ligand>
</feature>
<feature type="binding site" evidence="10">
    <location>
        <position position="65"/>
    </location>
    <ligand>
        <name>S-adenosyl-L-methionine</name>
        <dbReference type="ChEBI" id="CHEBI:59789"/>
    </ligand>
</feature>
<dbReference type="GO" id="GO:0061799">
    <property type="term" value="F:cyclic pyranopterin monophosphate synthase activity"/>
    <property type="evidence" value="ECO:0007669"/>
    <property type="project" value="TreeGrafter"/>
</dbReference>
<feature type="binding site" evidence="10">
    <location>
        <position position="92"/>
    </location>
    <ligand>
        <name>GTP</name>
        <dbReference type="ChEBI" id="CHEBI:37565"/>
    </ligand>
</feature>
<accession>A0A0F7CL88</accession>
<dbReference type="GeneID" id="25401890"/>
<sequence>MLVDRFGRPLNNLRISVTGKCNYNCIFCHREGEENTPDELTADDIELVASAAYKHSIKSFKLTGGEPLIRRDIAEIVSRIKQLGKDVEVSMTTNGFYLSEYAGKLTEAGLDRINVSFHGVSVEKYRVITRVDGRDRVIDGLKALREHGVPVKLNFVLTALNANEVRDLLEFASRFEANVNIIELIPTGRGKEQFDKIYFPVEKILPLIESMTVKVERRELHNRPVYVLNNGVRVEILANFCNPFFCQKCTRIRLTHDAKLKPCLNRNDNTVNILPILRTPSLNGDEKINALMEAIKEVNSKREPYFRLVNGKVVTADGSSCQLRDI</sequence>
<dbReference type="GO" id="GO:0051539">
    <property type="term" value="F:4 iron, 4 sulfur cluster binding"/>
    <property type="evidence" value="ECO:0007669"/>
    <property type="project" value="UniProtKB-UniRule"/>
</dbReference>
<feature type="binding site" evidence="10">
    <location>
        <position position="28"/>
    </location>
    <ligand>
        <name>[4Fe-4S] cluster</name>
        <dbReference type="ChEBI" id="CHEBI:49883"/>
        <label>1</label>
        <note>4Fe-4S-S-AdoMet</note>
    </ligand>
</feature>
<evidence type="ECO:0000256" key="6">
    <source>
        <dbReference type="ARBA" id="ARBA00023014"/>
    </source>
</evidence>
<dbReference type="HAMAP" id="MF_01225_A">
    <property type="entry name" value="MoaA_A"/>
    <property type="match status" value="1"/>
</dbReference>
<dbReference type="Proteomes" id="UP000067434">
    <property type="component" value="Chromosome"/>
</dbReference>
<dbReference type="PATRIC" id="fig|1550241.5.peg.1379"/>
<dbReference type="GO" id="GO:0046872">
    <property type="term" value="F:metal ion binding"/>
    <property type="evidence" value="ECO:0007669"/>
    <property type="project" value="UniProtKB-KW"/>
</dbReference>
<dbReference type="Gene3D" id="3.20.20.70">
    <property type="entry name" value="Aldolase class I"/>
    <property type="match status" value="1"/>
</dbReference>
<dbReference type="Pfam" id="PF06463">
    <property type="entry name" value="Mob_synth_C"/>
    <property type="match status" value="1"/>
</dbReference>
<evidence type="ECO:0000256" key="2">
    <source>
        <dbReference type="ARBA" id="ARBA00022691"/>
    </source>
</evidence>
<dbReference type="PANTHER" id="PTHR22960">
    <property type="entry name" value="MOLYBDOPTERIN COFACTOR SYNTHESIS PROTEIN A"/>
    <property type="match status" value="1"/>
</dbReference>
<feature type="binding site" evidence="10">
    <location>
        <position position="14"/>
    </location>
    <ligand>
        <name>GTP</name>
        <dbReference type="ChEBI" id="CHEBI:37565"/>
    </ligand>
</feature>
<evidence type="ECO:0000313" key="12">
    <source>
        <dbReference type="EMBL" id="AKG38986.1"/>
    </source>
</evidence>
<keyword evidence="5 10" id="KW-0408">Iron</keyword>
<evidence type="ECO:0000256" key="8">
    <source>
        <dbReference type="ARBA" id="ARBA00023150"/>
    </source>
</evidence>
<dbReference type="OrthoDB" id="6925at2157"/>
<dbReference type="GO" id="GO:0006777">
    <property type="term" value="P:Mo-molybdopterin cofactor biosynthetic process"/>
    <property type="evidence" value="ECO:0007669"/>
    <property type="project" value="UniProtKB-UniRule"/>
</dbReference>
<feature type="binding site" evidence="10">
    <location>
        <position position="61"/>
    </location>
    <ligand>
        <name>GTP</name>
        <dbReference type="ChEBI" id="CHEBI:37565"/>
    </ligand>
</feature>
<dbReference type="SUPFAM" id="SSF102114">
    <property type="entry name" value="Radical SAM enzymes"/>
    <property type="match status" value="1"/>
</dbReference>
<keyword evidence="8 10" id="KW-0501">Molybdenum cofactor biosynthesis</keyword>
<dbReference type="EC" id="4.1.99.22" evidence="10"/>
<evidence type="ECO:0000256" key="3">
    <source>
        <dbReference type="ARBA" id="ARBA00022723"/>
    </source>
</evidence>
<dbReference type="PANTHER" id="PTHR22960:SF0">
    <property type="entry name" value="MOLYBDENUM COFACTOR BIOSYNTHESIS PROTEIN 1"/>
    <property type="match status" value="1"/>
</dbReference>
<feature type="binding site" evidence="10">
    <location>
        <position position="21"/>
    </location>
    <ligand>
        <name>[4Fe-4S] cluster</name>
        <dbReference type="ChEBI" id="CHEBI:49883"/>
        <label>1</label>
        <note>4Fe-4S-S-AdoMet</note>
    </ligand>
</feature>
<keyword evidence="7 10" id="KW-0342">GTP-binding</keyword>
<keyword evidence="1 10" id="KW-0004">4Fe-4S</keyword>
<comment type="caution">
    <text evidence="10">Lacks conserved residue(s) required for the propagation of feature annotation.</text>
</comment>
<dbReference type="SFLD" id="SFLDG01386">
    <property type="entry name" value="main_SPASM_domain-containing"/>
    <property type="match status" value="1"/>
</dbReference>
<dbReference type="GO" id="GO:0061798">
    <property type="term" value="F:GTP 3',8'-cyclase activity"/>
    <property type="evidence" value="ECO:0007669"/>
    <property type="project" value="UniProtKB-UniRule"/>
</dbReference>
<dbReference type="PROSITE" id="PS51918">
    <property type="entry name" value="RADICAL_SAM"/>
    <property type="match status" value="1"/>
</dbReference>
<keyword evidence="9 10" id="KW-0456">Lyase</keyword>
<comment type="function">
    <text evidence="10">Catalyzes the cyclization of GTP to (8S)-3',8-cyclo-7,8-dihydroguanosine 5'-triphosphate.</text>
</comment>
<dbReference type="CDD" id="cd01335">
    <property type="entry name" value="Radical_SAM"/>
    <property type="match status" value="1"/>
</dbReference>
<keyword evidence="3 10" id="KW-0479">Metal-binding</keyword>
<dbReference type="InterPro" id="IPR058240">
    <property type="entry name" value="rSAM_sf"/>
</dbReference>
<evidence type="ECO:0000259" key="11">
    <source>
        <dbReference type="PROSITE" id="PS51918"/>
    </source>
</evidence>
<evidence type="ECO:0000256" key="1">
    <source>
        <dbReference type="ARBA" id="ARBA00022485"/>
    </source>
</evidence>
<evidence type="ECO:0000256" key="7">
    <source>
        <dbReference type="ARBA" id="ARBA00023134"/>
    </source>
</evidence>
<dbReference type="SFLD" id="SFLDG01067">
    <property type="entry name" value="SPASM/twitch_domain_containing"/>
    <property type="match status" value="1"/>
</dbReference>
<keyword evidence="13" id="KW-1185">Reference proteome</keyword>
<feature type="binding site" evidence="10">
    <location>
        <begin position="251"/>
        <end position="253"/>
    </location>
    <ligand>
        <name>GTP</name>
        <dbReference type="ChEBI" id="CHEBI:37565"/>
    </ligand>
</feature>
<comment type="similarity">
    <text evidence="10">Belongs to the radical SAM superfamily. MoaA family.</text>
</comment>
<dbReference type="InterPro" id="IPR007197">
    <property type="entry name" value="rSAM"/>
</dbReference>
<protein>
    <recommendedName>
        <fullName evidence="10">Probable GTP 3',8-cyclase</fullName>
        <ecNumber evidence="10">4.1.99.22</ecNumber>
    </recommendedName>
    <alternativeName>
        <fullName evidence="10">Molybdenum cofactor biosynthesis protein A</fullName>
    </alternativeName>
</protein>
<dbReference type="InterPro" id="IPR013485">
    <property type="entry name" value="MoaA_arc"/>
</dbReference>
<dbReference type="GO" id="GO:0005525">
    <property type="term" value="F:GTP binding"/>
    <property type="evidence" value="ECO:0007669"/>
    <property type="project" value="UniProtKB-UniRule"/>
</dbReference>
<feature type="binding site" evidence="10">
    <location>
        <position position="25"/>
    </location>
    <ligand>
        <name>[4Fe-4S] cluster</name>
        <dbReference type="ChEBI" id="CHEBI:49883"/>
        <label>1</label>
        <note>4Fe-4S-S-AdoMet</note>
    </ligand>
</feature>
<dbReference type="InterPro" id="IPR040064">
    <property type="entry name" value="MoaA-like"/>
</dbReference>
<evidence type="ECO:0000256" key="5">
    <source>
        <dbReference type="ARBA" id="ARBA00023004"/>
    </source>
</evidence>